<evidence type="ECO:0000313" key="2">
    <source>
        <dbReference type="Proteomes" id="UP000828390"/>
    </source>
</evidence>
<dbReference type="EMBL" id="JAIWYP010000009">
    <property type="protein sequence ID" value="KAH3772517.1"/>
    <property type="molecule type" value="Genomic_DNA"/>
</dbReference>
<evidence type="ECO:0000313" key="1">
    <source>
        <dbReference type="EMBL" id="KAH3772517.1"/>
    </source>
</evidence>
<gene>
    <name evidence="1" type="ORF">DPMN_173857</name>
</gene>
<reference evidence="1" key="2">
    <citation type="submission" date="2020-11" db="EMBL/GenBank/DDBJ databases">
        <authorList>
            <person name="McCartney M.A."/>
            <person name="Auch B."/>
            <person name="Kono T."/>
            <person name="Mallez S."/>
            <person name="Becker A."/>
            <person name="Gohl D.M."/>
            <person name="Silverstein K.A.T."/>
            <person name="Koren S."/>
            <person name="Bechman K.B."/>
            <person name="Herman A."/>
            <person name="Abrahante J.E."/>
            <person name="Garbe J."/>
        </authorList>
    </citation>
    <scope>NUCLEOTIDE SEQUENCE</scope>
    <source>
        <strain evidence="1">Duluth1</strain>
        <tissue evidence="1">Whole animal</tissue>
    </source>
</reference>
<dbReference type="AlphaFoldDB" id="A0A9D4E6C5"/>
<proteinExistence type="predicted"/>
<dbReference type="Proteomes" id="UP000828390">
    <property type="component" value="Unassembled WGS sequence"/>
</dbReference>
<organism evidence="1 2">
    <name type="scientific">Dreissena polymorpha</name>
    <name type="common">Zebra mussel</name>
    <name type="synonym">Mytilus polymorpha</name>
    <dbReference type="NCBI Taxonomy" id="45954"/>
    <lineage>
        <taxon>Eukaryota</taxon>
        <taxon>Metazoa</taxon>
        <taxon>Spiralia</taxon>
        <taxon>Lophotrochozoa</taxon>
        <taxon>Mollusca</taxon>
        <taxon>Bivalvia</taxon>
        <taxon>Autobranchia</taxon>
        <taxon>Heteroconchia</taxon>
        <taxon>Euheterodonta</taxon>
        <taxon>Imparidentia</taxon>
        <taxon>Neoheterodontei</taxon>
        <taxon>Myida</taxon>
        <taxon>Dreissenoidea</taxon>
        <taxon>Dreissenidae</taxon>
        <taxon>Dreissena</taxon>
    </lineage>
</organism>
<sequence length="59" mass="7203">MEIETLQKQIDLMKVEEGEAVRKIQIQEQLRETKQKDMLQEKERKKDIDTLRALKQEKY</sequence>
<protein>
    <submittedName>
        <fullName evidence="1">Uncharacterized protein</fullName>
    </submittedName>
</protein>
<keyword evidence="2" id="KW-1185">Reference proteome</keyword>
<name>A0A9D4E6C5_DREPO</name>
<accession>A0A9D4E6C5</accession>
<comment type="caution">
    <text evidence="1">The sequence shown here is derived from an EMBL/GenBank/DDBJ whole genome shotgun (WGS) entry which is preliminary data.</text>
</comment>
<reference evidence="1" key="1">
    <citation type="journal article" date="2019" name="bioRxiv">
        <title>The Genome of the Zebra Mussel, Dreissena polymorpha: A Resource for Invasive Species Research.</title>
        <authorList>
            <person name="McCartney M.A."/>
            <person name="Auch B."/>
            <person name="Kono T."/>
            <person name="Mallez S."/>
            <person name="Zhang Y."/>
            <person name="Obille A."/>
            <person name="Becker A."/>
            <person name="Abrahante J.E."/>
            <person name="Garbe J."/>
            <person name="Badalamenti J.P."/>
            <person name="Herman A."/>
            <person name="Mangelson H."/>
            <person name="Liachko I."/>
            <person name="Sullivan S."/>
            <person name="Sone E.D."/>
            <person name="Koren S."/>
            <person name="Silverstein K.A.T."/>
            <person name="Beckman K.B."/>
            <person name="Gohl D.M."/>
        </authorList>
    </citation>
    <scope>NUCLEOTIDE SEQUENCE</scope>
    <source>
        <strain evidence="1">Duluth1</strain>
        <tissue evidence="1">Whole animal</tissue>
    </source>
</reference>